<dbReference type="AlphaFoldDB" id="A0A081R189"/>
<dbReference type="EMBL" id="JPFZ01000007">
    <property type="protein sequence ID" value="KEQ48962.1"/>
    <property type="molecule type" value="Genomic_DNA"/>
</dbReference>
<gene>
    <name evidence="1" type="ORF">SK608_0260</name>
</gene>
<organism evidence="1 2">
    <name type="scientific">Streptococcus mitis</name>
    <dbReference type="NCBI Taxonomy" id="28037"/>
    <lineage>
        <taxon>Bacteria</taxon>
        <taxon>Bacillati</taxon>
        <taxon>Bacillota</taxon>
        <taxon>Bacilli</taxon>
        <taxon>Lactobacillales</taxon>
        <taxon>Streptococcaceae</taxon>
        <taxon>Streptococcus</taxon>
        <taxon>Streptococcus mitis group</taxon>
    </lineage>
</organism>
<sequence length="129" mass="14925">MATREGIYVGGHEIVERYVGSRLVWEKSMFVKQIDVSEEISISGGGELTVSLVVERNEYRNTGRWGNGKLITAGRTILIKSATAEIYTDSWNSRSYYKVTLEFYNQADKNYFLSNRNNRFQFYSKKGKR</sequence>
<accession>A0A081R189</accession>
<protein>
    <submittedName>
        <fullName evidence="1">Uncharacterized protein</fullName>
    </submittedName>
</protein>
<reference evidence="1 2" key="1">
    <citation type="submission" date="2014-05" db="EMBL/GenBank/DDBJ databases">
        <authorList>
            <person name="Daugherty S.C."/>
            <person name="Tallon L.J."/>
            <person name="Sadzewicz L."/>
            <person name="Kilian M."/>
            <person name="Tettelin H."/>
        </authorList>
    </citation>
    <scope>NUCLEOTIDE SEQUENCE [LARGE SCALE GENOMIC DNA]</scope>
    <source>
        <strain evidence="1 2">SK608</strain>
    </source>
</reference>
<dbReference type="Proteomes" id="UP000028022">
    <property type="component" value="Unassembled WGS sequence"/>
</dbReference>
<comment type="caution">
    <text evidence="1">The sequence shown here is derived from an EMBL/GenBank/DDBJ whole genome shotgun (WGS) entry which is preliminary data.</text>
</comment>
<name>A0A081R189_STRMT</name>
<proteinExistence type="predicted"/>
<evidence type="ECO:0000313" key="2">
    <source>
        <dbReference type="Proteomes" id="UP000028022"/>
    </source>
</evidence>
<evidence type="ECO:0000313" key="1">
    <source>
        <dbReference type="EMBL" id="KEQ48962.1"/>
    </source>
</evidence>